<organism evidence="5 6">
    <name type="scientific">Phytohabitans kaempferiae</name>
    <dbReference type="NCBI Taxonomy" id="1620943"/>
    <lineage>
        <taxon>Bacteria</taxon>
        <taxon>Bacillati</taxon>
        <taxon>Actinomycetota</taxon>
        <taxon>Actinomycetes</taxon>
        <taxon>Micromonosporales</taxon>
        <taxon>Micromonosporaceae</taxon>
    </lineage>
</organism>
<dbReference type="RefSeq" id="WP_377247169.1">
    <property type="nucleotide sequence ID" value="NZ_JBHLUH010000009.1"/>
</dbReference>
<reference evidence="5 6" key="1">
    <citation type="submission" date="2024-09" db="EMBL/GenBank/DDBJ databases">
        <authorList>
            <person name="Sun Q."/>
            <person name="Mori K."/>
        </authorList>
    </citation>
    <scope>NUCLEOTIDE SEQUENCE [LARGE SCALE GENOMIC DNA]</scope>
    <source>
        <strain evidence="5 6">TBRC 3947</strain>
    </source>
</reference>
<dbReference type="NCBIfam" id="NF005914">
    <property type="entry name" value="PRK07907.1"/>
    <property type="match status" value="1"/>
</dbReference>
<dbReference type="Proteomes" id="UP001589867">
    <property type="component" value="Unassembled WGS sequence"/>
</dbReference>
<dbReference type="NCBIfam" id="NF006579">
    <property type="entry name" value="PRK09104.1"/>
    <property type="match status" value="1"/>
</dbReference>
<keyword evidence="6" id="KW-1185">Reference proteome</keyword>
<evidence type="ECO:0000256" key="3">
    <source>
        <dbReference type="ARBA" id="ARBA00022801"/>
    </source>
</evidence>
<dbReference type="Pfam" id="PF01546">
    <property type="entry name" value="Peptidase_M20"/>
    <property type="match status" value="1"/>
</dbReference>
<dbReference type="Pfam" id="PF07687">
    <property type="entry name" value="M20_dimer"/>
    <property type="match status" value="1"/>
</dbReference>
<comment type="caution">
    <text evidence="5">The sequence shown here is derived from an EMBL/GenBank/DDBJ whole genome shotgun (WGS) entry which is preliminary data.</text>
</comment>
<dbReference type="GO" id="GO:0016805">
    <property type="term" value="F:dipeptidase activity"/>
    <property type="evidence" value="ECO:0007669"/>
    <property type="project" value="UniProtKB-KW"/>
</dbReference>
<accession>A0ABV6LY66</accession>
<dbReference type="InterPro" id="IPR011650">
    <property type="entry name" value="Peptidase_M20_dimer"/>
</dbReference>
<evidence type="ECO:0000259" key="4">
    <source>
        <dbReference type="Pfam" id="PF07687"/>
    </source>
</evidence>
<protein>
    <submittedName>
        <fullName evidence="5">Dipeptidase</fullName>
        <ecNumber evidence="5">3.4.13.-</ecNumber>
    </submittedName>
</protein>
<gene>
    <name evidence="5" type="ORF">ACFFIA_06865</name>
</gene>
<dbReference type="NCBIfam" id="NF006053">
    <property type="entry name" value="PRK08201.1"/>
    <property type="match status" value="1"/>
</dbReference>
<keyword evidence="5" id="KW-0224">Dipeptidase</keyword>
<dbReference type="PANTHER" id="PTHR43270:SF12">
    <property type="entry name" value="SUCCINYL-DIAMINOPIMELATE DESUCCINYLASE"/>
    <property type="match status" value="1"/>
</dbReference>
<evidence type="ECO:0000313" key="5">
    <source>
        <dbReference type="EMBL" id="MFC0527376.1"/>
    </source>
</evidence>
<dbReference type="InterPro" id="IPR002933">
    <property type="entry name" value="Peptidase_M20"/>
</dbReference>
<sequence>MTALPELVELREHFRINRAQVIDDISALVGIPSVSALPEHRTDIDHAATWLADRLRRAEVPTVEVMQTAGHPIVWGSWPAPPGRPTILIYGHYDTQPAGPNEEWHSDPFKASVREGRLYGRGATDDKGNLMIPVAVTEAYARLATRPPVGLIFLFEGEEEVGSPSLVDFIASHSDRLRADYAVSADSAMWGHDEPSLILGSRGLVALQLDAYGAPSDLHSGLHGGLAPNPLNALASVLASMKAPNGRITIEGFDTGIRPLADLHERDHPFDAGTYSDSVGIPAIVGDPAYSPVERNSIRPTLDVNGIWGGFQGTGSQMIIPAEGHAKVSCRLVADQDPNEVIHAIRSHVARHCPPGVTMEVRSIIESSRAYTIDPHHHGFSMAREALAASYGRDPHLIYMGASLPVAAIVKSMLDIETVFLAWEMPDENLHGPNEFLRLENLDRGLMVYADFFRRLGEQAHEYESDE</sequence>
<evidence type="ECO:0000256" key="2">
    <source>
        <dbReference type="ARBA" id="ARBA00022723"/>
    </source>
</evidence>
<dbReference type="EC" id="3.4.13.-" evidence="5"/>
<dbReference type="Gene3D" id="3.40.630.10">
    <property type="entry name" value="Zn peptidases"/>
    <property type="match status" value="1"/>
</dbReference>
<evidence type="ECO:0000256" key="1">
    <source>
        <dbReference type="ARBA" id="ARBA00022670"/>
    </source>
</evidence>
<feature type="domain" description="Peptidase M20 dimerisation" evidence="4">
    <location>
        <begin position="200"/>
        <end position="356"/>
    </location>
</feature>
<proteinExistence type="predicted"/>
<dbReference type="SUPFAM" id="SSF53187">
    <property type="entry name" value="Zn-dependent exopeptidases"/>
    <property type="match status" value="1"/>
</dbReference>
<dbReference type="InterPro" id="IPR051458">
    <property type="entry name" value="Cyt/Met_Dipeptidase"/>
</dbReference>
<keyword evidence="1" id="KW-0645">Protease</keyword>
<dbReference type="PANTHER" id="PTHR43270">
    <property type="entry name" value="BETA-ALA-HIS DIPEPTIDASE"/>
    <property type="match status" value="1"/>
</dbReference>
<keyword evidence="3 5" id="KW-0378">Hydrolase</keyword>
<keyword evidence="2" id="KW-0479">Metal-binding</keyword>
<evidence type="ECO:0000313" key="6">
    <source>
        <dbReference type="Proteomes" id="UP001589867"/>
    </source>
</evidence>
<dbReference type="Gene3D" id="3.30.70.360">
    <property type="match status" value="1"/>
</dbReference>
<dbReference type="EMBL" id="JBHLUH010000009">
    <property type="protein sequence ID" value="MFC0527376.1"/>
    <property type="molecule type" value="Genomic_DNA"/>
</dbReference>
<name>A0ABV6LY66_9ACTN</name>